<organism evidence="2 3">
    <name type="scientific">Lacticaseibacillus saniviri JCM 17471 = DSM 24301</name>
    <dbReference type="NCBI Taxonomy" id="1293598"/>
    <lineage>
        <taxon>Bacteria</taxon>
        <taxon>Bacillati</taxon>
        <taxon>Bacillota</taxon>
        <taxon>Bacilli</taxon>
        <taxon>Lactobacillales</taxon>
        <taxon>Lactobacillaceae</taxon>
        <taxon>Lacticaseibacillus</taxon>
    </lineage>
</organism>
<dbReference type="Proteomes" id="UP000050969">
    <property type="component" value="Unassembled WGS sequence"/>
</dbReference>
<dbReference type="PATRIC" id="fig|1293598.4.peg.2066"/>
<accession>A0A0R2MW51</accession>
<protein>
    <submittedName>
        <fullName evidence="2">Uncharacterized protein</fullName>
    </submittedName>
</protein>
<proteinExistence type="predicted"/>
<evidence type="ECO:0000313" key="2">
    <source>
        <dbReference type="EMBL" id="KRO17854.1"/>
    </source>
</evidence>
<feature type="transmembrane region" description="Helical" evidence="1">
    <location>
        <begin position="44"/>
        <end position="64"/>
    </location>
</feature>
<name>A0A0R2MW51_9LACO</name>
<dbReference type="EMBL" id="JQCE01000007">
    <property type="protein sequence ID" value="KRO17854.1"/>
    <property type="molecule type" value="Genomic_DNA"/>
</dbReference>
<gene>
    <name evidence="2" type="ORF">IV56_GL001981</name>
</gene>
<evidence type="ECO:0000313" key="3">
    <source>
        <dbReference type="Proteomes" id="UP000050969"/>
    </source>
</evidence>
<keyword evidence="1" id="KW-1133">Transmembrane helix</keyword>
<sequence length="102" mass="11834">MINLLKEVMSMFFKDEREMLADAVDSVKEPVRVFDQAIEKNPDLIVPMALIHLVPIVLVINGAVKVVTGHQRLKIEREKTKQVMMRSSIETGHPRHRKFKMR</sequence>
<keyword evidence="1" id="KW-0812">Transmembrane</keyword>
<keyword evidence="3" id="KW-1185">Reference proteome</keyword>
<evidence type="ECO:0000256" key="1">
    <source>
        <dbReference type="SAM" id="Phobius"/>
    </source>
</evidence>
<dbReference type="AlphaFoldDB" id="A0A0R2MW51"/>
<comment type="caution">
    <text evidence="2">The sequence shown here is derived from an EMBL/GenBank/DDBJ whole genome shotgun (WGS) entry which is preliminary data.</text>
</comment>
<keyword evidence="1" id="KW-0472">Membrane</keyword>
<reference evidence="2 3" key="1">
    <citation type="journal article" date="2015" name="Genome Announc.">
        <title>Expanding the biotechnology potential of lactobacilli through comparative genomics of 213 strains and associated genera.</title>
        <authorList>
            <person name="Sun Z."/>
            <person name="Harris H.M."/>
            <person name="McCann A."/>
            <person name="Guo C."/>
            <person name="Argimon S."/>
            <person name="Zhang W."/>
            <person name="Yang X."/>
            <person name="Jeffery I.B."/>
            <person name="Cooney J.C."/>
            <person name="Kagawa T.F."/>
            <person name="Liu W."/>
            <person name="Song Y."/>
            <person name="Salvetti E."/>
            <person name="Wrobel A."/>
            <person name="Rasinkangas P."/>
            <person name="Parkhill J."/>
            <person name="Rea M.C."/>
            <person name="O'Sullivan O."/>
            <person name="Ritari J."/>
            <person name="Douillard F.P."/>
            <person name="Paul Ross R."/>
            <person name="Yang R."/>
            <person name="Briner A.E."/>
            <person name="Felis G.E."/>
            <person name="de Vos W.M."/>
            <person name="Barrangou R."/>
            <person name="Klaenhammer T.R."/>
            <person name="Caufield P.W."/>
            <person name="Cui Y."/>
            <person name="Zhang H."/>
            <person name="O'Toole P.W."/>
        </authorList>
    </citation>
    <scope>NUCLEOTIDE SEQUENCE [LARGE SCALE GENOMIC DNA]</scope>
    <source>
        <strain evidence="2 3">DSM 24301</strain>
    </source>
</reference>
<dbReference type="STRING" id="1293598.IV56_GL001981"/>